<dbReference type="PANTHER" id="PTHR24321:SF8">
    <property type="entry name" value="ESTRADIOL 17-BETA-DEHYDROGENASE 8-RELATED"/>
    <property type="match status" value="1"/>
</dbReference>
<keyword evidence="2" id="KW-0560">Oxidoreductase</keyword>
<protein>
    <submittedName>
        <fullName evidence="3">Acetoacetyl-CoA reductase/3-oxoacyl-[acyl-carrier protein] reductase/meso-butanediol dehydrogenase / (S,S)-butanediol dehydrogenase / diacetyl reductase</fullName>
    </submittedName>
</protein>
<dbReference type="InterPro" id="IPR036291">
    <property type="entry name" value="NAD(P)-bd_dom_sf"/>
</dbReference>
<sequence>MTAGAVVITGAAGDLGRALTRSFLDQGRRVHGADLKPCPVAGVIDHRLDVTERDAVFALARRVAAEDGLAAWVNAAGLLAMTPVREASEADWQRLLAVNLSGTWHGCAAALESMIAAGSGGVIVNLGSLSGQLGYPGLHPAYGASKAAVHQLTKTYALEGARHGVRVNAVAPSVLEGSMGDAFSNDQRARLIRANPLGRLGTMEDAVGAIAFLCSPQAAYITGATLPVNGGSFMP</sequence>
<evidence type="ECO:0000256" key="1">
    <source>
        <dbReference type="ARBA" id="ARBA00006484"/>
    </source>
</evidence>
<gene>
    <name evidence="3" type="ORF">SAMN05421742_101406</name>
</gene>
<dbReference type="PROSITE" id="PS00061">
    <property type="entry name" value="ADH_SHORT"/>
    <property type="match status" value="1"/>
</dbReference>
<dbReference type="EMBL" id="FNCV01000001">
    <property type="protein sequence ID" value="SDG49932.1"/>
    <property type="molecule type" value="Genomic_DNA"/>
</dbReference>
<dbReference type="OrthoDB" id="9780084at2"/>
<dbReference type="STRING" id="83401.SAMN05421742_101406"/>
<name>A0A1G7UQV5_9PROT</name>
<proteinExistence type="inferred from homology"/>
<dbReference type="PANTHER" id="PTHR24321">
    <property type="entry name" value="DEHYDROGENASES, SHORT CHAIN"/>
    <property type="match status" value="1"/>
</dbReference>
<dbReference type="CDD" id="cd05233">
    <property type="entry name" value="SDR_c"/>
    <property type="match status" value="1"/>
</dbReference>
<evidence type="ECO:0000256" key="2">
    <source>
        <dbReference type="ARBA" id="ARBA00023002"/>
    </source>
</evidence>
<keyword evidence="4" id="KW-1185">Reference proteome</keyword>
<dbReference type="FunFam" id="3.40.50.720:FF:000084">
    <property type="entry name" value="Short-chain dehydrogenase reductase"/>
    <property type="match status" value="1"/>
</dbReference>
<dbReference type="InterPro" id="IPR020904">
    <property type="entry name" value="Sc_DH/Rdtase_CS"/>
</dbReference>
<dbReference type="Pfam" id="PF13561">
    <property type="entry name" value="adh_short_C2"/>
    <property type="match status" value="1"/>
</dbReference>
<dbReference type="RefSeq" id="WP_092614582.1">
    <property type="nucleotide sequence ID" value="NZ_FNCV01000001.1"/>
</dbReference>
<dbReference type="PRINTS" id="PR00081">
    <property type="entry name" value="GDHRDH"/>
</dbReference>
<accession>A0A1G7UQV5</accession>
<organism evidence="3 4">
    <name type="scientific">Roseospirillum parvum</name>
    <dbReference type="NCBI Taxonomy" id="83401"/>
    <lineage>
        <taxon>Bacteria</taxon>
        <taxon>Pseudomonadati</taxon>
        <taxon>Pseudomonadota</taxon>
        <taxon>Alphaproteobacteria</taxon>
        <taxon>Rhodospirillales</taxon>
        <taxon>Rhodospirillaceae</taxon>
        <taxon>Roseospirillum</taxon>
    </lineage>
</organism>
<comment type="similarity">
    <text evidence="1">Belongs to the short-chain dehydrogenases/reductases (SDR) family.</text>
</comment>
<dbReference type="InterPro" id="IPR002347">
    <property type="entry name" value="SDR_fam"/>
</dbReference>
<evidence type="ECO:0000313" key="4">
    <source>
        <dbReference type="Proteomes" id="UP000217076"/>
    </source>
</evidence>
<reference evidence="4" key="1">
    <citation type="submission" date="2016-10" db="EMBL/GenBank/DDBJ databases">
        <authorList>
            <person name="Varghese N."/>
            <person name="Submissions S."/>
        </authorList>
    </citation>
    <scope>NUCLEOTIDE SEQUENCE [LARGE SCALE GENOMIC DNA]</scope>
    <source>
        <strain evidence="4">930I</strain>
    </source>
</reference>
<dbReference type="Gene3D" id="3.40.50.720">
    <property type="entry name" value="NAD(P)-binding Rossmann-like Domain"/>
    <property type="match status" value="1"/>
</dbReference>
<dbReference type="AlphaFoldDB" id="A0A1G7UQV5"/>
<dbReference type="Proteomes" id="UP000217076">
    <property type="component" value="Unassembled WGS sequence"/>
</dbReference>
<dbReference type="GO" id="GO:0016491">
    <property type="term" value="F:oxidoreductase activity"/>
    <property type="evidence" value="ECO:0007669"/>
    <property type="project" value="UniProtKB-KW"/>
</dbReference>
<evidence type="ECO:0000313" key="3">
    <source>
        <dbReference type="EMBL" id="SDG49932.1"/>
    </source>
</evidence>
<dbReference type="SUPFAM" id="SSF51735">
    <property type="entry name" value="NAD(P)-binding Rossmann-fold domains"/>
    <property type="match status" value="1"/>
</dbReference>
<dbReference type="PRINTS" id="PR00080">
    <property type="entry name" value="SDRFAMILY"/>
</dbReference>